<evidence type="ECO:0000313" key="2">
    <source>
        <dbReference type="EMBL" id="PQO44232.1"/>
    </source>
</evidence>
<dbReference type="EMBL" id="PUHZ01000020">
    <property type="protein sequence ID" value="PQO44232.1"/>
    <property type="molecule type" value="Genomic_DNA"/>
</dbReference>
<evidence type="ECO:0000256" key="1">
    <source>
        <dbReference type="SAM" id="Phobius"/>
    </source>
</evidence>
<keyword evidence="1" id="KW-0472">Membrane</keyword>
<organism evidence="2 3">
    <name type="scientific">Blastopirellula marina</name>
    <dbReference type="NCBI Taxonomy" id="124"/>
    <lineage>
        <taxon>Bacteria</taxon>
        <taxon>Pseudomonadati</taxon>
        <taxon>Planctomycetota</taxon>
        <taxon>Planctomycetia</taxon>
        <taxon>Pirellulales</taxon>
        <taxon>Pirellulaceae</taxon>
        <taxon>Blastopirellula</taxon>
    </lineage>
</organism>
<proteinExistence type="predicted"/>
<evidence type="ECO:0000313" key="3">
    <source>
        <dbReference type="Proteomes" id="UP000237819"/>
    </source>
</evidence>
<feature type="transmembrane region" description="Helical" evidence="1">
    <location>
        <begin position="77"/>
        <end position="97"/>
    </location>
</feature>
<name>A0A2S8GIF5_9BACT</name>
<dbReference type="Proteomes" id="UP000237819">
    <property type="component" value="Unassembled WGS sequence"/>
</dbReference>
<comment type="caution">
    <text evidence="2">The sequence shown here is derived from an EMBL/GenBank/DDBJ whole genome shotgun (WGS) entry which is preliminary data.</text>
</comment>
<protein>
    <submittedName>
        <fullName evidence="2">Uncharacterized protein</fullName>
    </submittedName>
</protein>
<feature type="transmembrane region" description="Helical" evidence="1">
    <location>
        <begin position="46"/>
        <end position="65"/>
    </location>
</feature>
<sequence length="218" mass="24292">MSHPAAENPDLHILGTGLYSNVCNWQLIVTPERIEIAPTAVPWRSILIYNGIFLLFFGGWGFLVARYGDLGLPVTALAIAAVFYLFTGGLFTGWIVWTFRQALDAGPWLIIDRAERTIQLPREGVTAPLSQVDHLQAISTTRYGSNAWLSQGDILSELNLVMRDGDAQRRYPLLRSIFDGAFDKLAAQIAEFDLVPVKRIRGNSERICETWLTTDPSA</sequence>
<keyword evidence="1" id="KW-1133">Transmembrane helix</keyword>
<accession>A0A2S8GIF5</accession>
<keyword evidence="1" id="KW-0812">Transmembrane</keyword>
<dbReference type="RefSeq" id="WP_105337201.1">
    <property type="nucleotide sequence ID" value="NZ_PUHZ01000020.1"/>
</dbReference>
<dbReference type="OrthoDB" id="10003889at2"/>
<reference evidence="2 3" key="1">
    <citation type="submission" date="2018-02" db="EMBL/GenBank/DDBJ databases">
        <title>Comparative genomes isolates from brazilian mangrove.</title>
        <authorList>
            <person name="Araujo J.E."/>
            <person name="Taketani R.G."/>
            <person name="Silva M.C.P."/>
            <person name="Loureco M.V."/>
            <person name="Andreote F.D."/>
        </authorList>
    </citation>
    <scope>NUCLEOTIDE SEQUENCE [LARGE SCALE GENOMIC DNA]</scope>
    <source>
        <strain evidence="2 3">Nap-Phe MGV</strain>
    </source>
</reference>
<gene>
    <name evidence="2" type="ORF">C5Y93_19915</name>
</gene>
<dbReference type="AlphaFoldDB" id="A0A2S8GIF5"/>